<evidence type="ECO:0000256" key="5">
    <source>
        <dbReference type="ARBA" id="ARBA00022695"/>
    </source>
</evidence>
<dbReference type="InterPro" id="IPR050088">
    <property type="entry name" value="IspD/TarI_cytidylyltransf_bact"/>
</dbReference>
<comment type="pathway">
    <text evidence="2 7">Isoprenoid biosynthesis; isopentenyl diphosphate biosynthesis via DXP pathway; isopentenyl diphosphate from 1-deoxy-D-xylulose 5-phosphate: step 2/6.</text>
</comment>
<dbReference type="Pfam" id="PF01128">
    <property type="entry name" value="IspD"/>
    <property type="match status" value="1"/>
</dbReference>
<accession>A0A832A2S1</accession>
<dbReference type="FunFam" id="3.90.550.10:FF:000003">
    <property type="entry name" value="2-C-methyl-D-erythritol 4-phosphate cytidylyltransferase"/>
    <property type="match status" value="1"/>
</dbReference>
<evidence type="ECO:0000256" key="3">
    <source>
        <dbReference type="ARBA" id="ARBA00009789"/>
    </source>
</evidence>
<feature type="site" description="Positions MEP for the nucleophilic attack" evidence="7">
    <location>
        <position position="216"/>
    </location>
</feature>
<dbReference type="HAMAP" id="MF_00108">
    <property type="entry name" value="IspD"/>
    <property type="match status" value="1"/>
</dbReference>
<feature type="site" description="Positions MEP for the nucleophilic attack" evidence="7">
    <location>
        <position position="160"/>
    </location>
</feature>
<keyword evidence="4 7" id="KW-0808">Transferase</keyword>
<comment type="caution">
    <text evidence="8">The sequence shown here is derived from an EMBL/GenBank/DDBJ whole genome shotgun (WGS) entry which is preliminary data.</text>
</comment>
<dbReference type="InterPro" id="IPR001228">
    <property type="entry name" value="IspD"/>
</dbReference>
<proteinExistence type="inferred from homology"/>
<dbReference type="InterPro" id="IPR034683">
    <property type="entry name" value="IspD/TarI"/>
</dbReference>
<protein>
    <recommendedName>
        <fullName evidence="7">2-C-methyl-D-erythritol 4-phosphate cytidylyltransferase</fullName>
        <ecNumber evidence="7">2.7.7.60</ecNumber>
    </recommendedName>
    <alternativeName>
        <fullName evidence="7">4-diphosphocytidyl-2C-methyl-D-erythritol synthase</fullName>
    </alternativeName>
    <alternativeName>
        <fullName evidence="7">MEP cytidylyltransferase</fullName>
        <shortName evidence="7">MCT</shortName>
    </alternativeName>
</protein>
<keyword evidence="6 7" id="KW-0414">Isoprene biosynthesis</keyword>
<evidence type="ECO:0000256" key="4">
    <source>
        <dbReference type="ARBA" id="ARBA00022679"/>
    </source>
</evidence>
<gene>
    <name evidence="7 8" type="primary">ispD</name>
    <name evidence="8" type="ORF">ENS06_00135</name>
</gene>
<dbReference type="UniPathway" id="UPA00056">
    <property type="reaction ID" value="UER00093"/>
</dbReference>
<comment type="catalytic activity">
    <reaction evidence="1 7">
        <text>2-C-methyl-D-erythritol 4-phosphate + CTP + H(+) = 4-CDP-2-C-methyl-D-erythritol + diphosphate</text>
        <dbReference type="Rhea" id="RHEA:13429"/>
        <dbReference type="ChEBI" id="CHEBI:15378"/>
        <dbReference type="ChEBI" id="CHEBI:33019"/>
        <dbReference type="ChEBI" id="CHEBI:37563"/>
        <dbReference type="ChEBI" id="CHEBI:57823"/>
        <dbReference type="ChEBI" id="CHEBI:58262"/>
        <dbReference type="EC" id="2.7.7.60"/>
    </reaction>
</comment>
<dbReference type="EMBL" id="DSTK01000001">
    <property type="protein sequence ID" value="HFK95719.1"/>
    <property type="molecule type" value="Genomic_DNA"/>
</dbReference>
<dbReference type="GO" id="GO:0050518">
    <property type="term" value="F:2-C-methyl-D-erythritol 4-phosphate cytidylyltransferase activity"/>
    <property type="evidence" value="ECO:0007669"/>
    <property type="project" value="UniProtKB-UniRule"/>
</dbReference>
<evidence type="ECO:0000256" key="7">
    <source>
        <dbReference type="HAMAP-Rule" id="MF_00108"/>
    </source>
</evidence>
<comment type="function">
    <text evidence="7">Catalyzes the formation of 4-diphosphocytidyl-2-C-methyl-D-erythritol from CTP and 2-C-methyl-D-erythritol 4-phosphate (MEP).</text>
</comment>
<dbReference type="GO" id="GO:0019288">
    <property type="term" value="P:isopentenyl diphosphate biosynthetic process, methylerythritol 4-phosphate pathway"/>
    <property type="evidence" value="ECO:0007669"/>
    <property type="project" value="UniProtKB-UniRule"/>
</dbReference>
<dbReference type="InterPro" id="IPR018294">
    <property type="entry name" value="ISPD_synthase_CS"/>
</dbReference>
<feature type="site" description="Transition state stabilizer" evidence="7">
    <location>
        <position position="29"/>
    </location>
</feature>
<sequence length="249" mass="26917">MTACVSNDLTFAVVPAAGSGVRMGLPHPKQFHPLHGKPLLLWTLERLGTLAFVAGIIAVVPADAVSVVEGLLRSLPADPAVTVIAGGVRRQDSVLAGLKALPKACRWVLIHDGVRPFASADLFRRTHEAALRCGAAVCACRAVETVKVVHDGWVHATVPRDQVWLVQTPQVFRRDLLEDAFRTAEAHGWEATDDASLVERLGVRVAVVDGEKTNIKITTPDDLRWAAWTLETSERQAGFVPHGKDGSWP</sequence>
<dbReference type="InterPro" id="IPR029044">
    <property type="entry name" value="Nucleotide-diphossugar_trans"/>
</dbReference>
<feature type="site" description="Transition state stabilizer" evidence="7">
    <location>
        <position position="22"/>
    </location>
</feature>
<organism evidence="8">
    <name type="scientific">Desulfacinum infernum</name>
    <dbReference type="NCBI Taxonomy" id="35837"/>
    <lineage>
        <taxon>Bacteria</taxon>
        <taxon>Pseudomonadati</taxon>
        <taxon>Thermodesulfobacteriota</taxon>
        <taxon>Syntrophobacteria</taxon>
        <taxon>Syntrophobacterales</taxon>
        <taxon>Syntrophobacteraceae</taxon>
        <taxon>Desulfacinum</taxon>
    </lineage>
</organism>
<keyword evidence="5 7" id="KW-0548">Nucleotidyltransferase</keyword>
<comment type="similarity">
    <text evidence="3 7">Belongs to the IspD/TarI cytidylyltransferase family. IspD subfamily.</text>
</comment>
<dbReference type="CDD" id="cd02516">
    <property type="entry name" value="CDP-ME_synthetase"/>
    <property type="match status" value="1"/>
</dbReference>
<evidence type="ECO:0000256" key="1">
    <source>
        <dbReference type="ARBA" id="ARBA00001282"/>
    </source>
</evidence>
<dbReference type="EC" id="2.7.7.60" evidence="7"/>
<dbReference type="PROSITE" id="PS01295">
    <property type="entry name" value="ISPD"/>
    <property type="match status" value="1"/>
</dbReference>
<dbReference type="AlphaFoldDB" id="A0A832A2S1"/>
<dbReference type="Gene3D" id="3.90.550.10">
    <property type="entry name" value="Spore Coat Polysaccharide Biosynthesis Protein SpsA, Chain A"/>
    <property type="match status" value="1"/>
</dbReference>
<reference evidence="8" key="1">
    <citation type="journal article" date="2020" name="mSystems">
        <title>Genome- and Community-Level Interaction Insights into Carbon Utilization and Element Cycling Functions of Hydrothermarchaeota in Hydrothermal Sediment.</title>
        <authorList>
            <person name="Zhou Z."/>
            <person name="Liu Y."/>
            <person name="Xu W."/>
            <person name="Pan J."/>
            <person name="Luo Z.H."/>
            <person name="Li M."/>
        </authorList>
    </citation>
    <scope>NUCLEOTIDE SEQUENCE [LARGE SCALE GENOMIC DNA]</scope>
    <source>
        <strain evidence="8">SpSt-456</strain>
    </source>
</reference>
<evidence type="ECO:0000256" key="6">
    <source>
        <dbReference type="ARBA" id="ARBA00023229"/>
    </source>
</evidence>
<dbReference type="PANTHER" id="PTHR32125:SF4">
    <property type="entry name" value="2-C-METHYL-D-ERYTHRITOL 4-PHOSPHATE CYTIDYLYLTRANSFERASE, CHLOROPLASTIC"/>
    <property type="match status" value="1"/>
</dbReference>
<evidence type="ECO:0000256" key="2">
    <source>
        <dbReference type="ARBA" id="ARBA00004787"/>
    </source>
</evidence>
<dbReference type="PANTHER" id="PTHR32125">
    <property type="entry name" value="2-C-METHYL-D-ERYTHRITOL 4-PHOSPHATE CYTIDYLYLTRANSFERASE, CHLOROPLASTIC"/>
    <property type="match status" value="1"/>
</dbReference>
<dbReference type="SUPFAM" id="SSF53448">
    <property type="entry name" value="Nucleotide-diphospho-sugar transferases"/>
    <property type="match status" value="1"/>
</dbReference>
<evidence type="ECO:0000313" key="8">
    <source>
        <dbReference type="EMBL" id="HFK95719.1"/>
    </source>
</evidence>
<name>A0A832A2S1_9BACT</name>
<dbReference type="NCBIfam" id="TIGR00453">
    <property type="entry name" value="ispD"/>
    <property type="match status" value="1"/>
</dbReference>